<evidence type="ECO:0000313" key="15">
    <source>
        <dbReference type="Proteomes" id="UP000016088"/>
    </source>
</evidence>
<feature type="domain" description="AGC-kinase C-terminal" evidence="13">
    <location>
        <begin position="504"/>
        <end position="585"/>
    </location>
</feature>
<dbReference type="SUPFAM" id="SSF56112">
    <property type="entry name" value="Protein kinase-like (PK-like)"/>
    <property type="match status" value="1"/>
</dbReference>
<dbReference type="GO" id="GO:0035974">
    <property type="term" value="C:meiotic spindle pole body"/>
    <property type="evidence" value="ECO:0007669"/>
    <property type="project" value="EnsemblFungi"/>
</dbReference>
<dbReference type="PROSITE" id="PS00108">
    <property type="entry name" value="PROTEIN_KINASE_ST"/>
    <property type="match status" value="1"/>
</dbReference>
<dbReference type="Proteomes" id="UP000016088">
    <property type="component" value="Unassembled WGS sequence"/>
</dbReference>
<feature type="compositionally biased region" description="Basic and acidic residues" evidence="11">
    <location>
        <begin position="87"/>
        <end position="99"/>
    </location>
</feature>
<feature type="region of interest" description="Disordered" evidence="11">
    <location>
        <begin position="570"/>
        <end position="657"/>
    </location>
</feature>
<proteinExistence type="predicted"/>
<feature type="binding site" evidence="10">
    <location>
        <position position="229"/>
    </location>
    <ligand>
        <name>ATP</name>
        <dbReference type="ChEBI" id="CHEBI:30616"/>
    </ligand>
</feature>
<dbReference type="GO" id="GO:0005628">
    <property type="term" value="C:prospore membrane"/>
    <property type="evidence" value="ECO:0007669"/>
    <property type="project" value="EnsemblFungi"/>
</dbReference>
<keyword evidence="4" id="KW-0808">Transferase</keyword>
<dbReference type="Gene3D" id="3.30.200.20">
    <property type="entry name" value="Phosphorylase Kinase, domain 1"/>
    <property type="match status" value="1"/>
</dbReference>
<dbReference type="Pfam" id="PF00433">
    <property type="entry name" value="Pkinase_C"/>
    <property type="match status" value="1"/>
</dbReference>
<evidence type="ECO:0000259" key="12">
    <source>
        <dbReference type="PROSITE" id="PS50011"/>
    </source>
</evidence>
<feature type="compositionally biased region" description="Basic and acidic residues" evidence="11">
    <location>
        <begin position="1"/>
        <end position="34"/>
    </location>
</feature>
<gene>
    <name evidence="14" type="ORF">SOCG_04130</name>
</gene>
<evidence type="ECO:0000256" key="4">
    <source>
        <dbReference type="ARBA" id="ARBA00022679"/>
    </source>
</evidence>
<evidence type="ECO:0000256" key="2">
    <source>
        <dbReference type="ARBA" id="ARBA00022527"/>
    </source>
</evidence>
<dbReference type="OMA" id="NTNSEWL"/>
<dbReference type="FunFam" id="3.30.200.20:FF:000109">
    <property type="entry name" value="Non-specific serine/threonine protein kinase"/>
    <property type="match status" value="1"/>
</dbReference>
<dbReference type="EC" id="2.7.11.1" evidence="1"/>
<evidence type="ECO:0000259" key="13">
    <source>
        <dbReference type="PROSITE" id="PS51285"/>
    </source>
</evidence>
<evidence type="ECO:0000256" key="1">
    <source>
        <dbReference type="ARBA" id="ARBA00012513"/>
    </source>
</evidence>
<protein>
    <recommendedName>
        <fullName evidence="1">non-specific serine/threonine protein kinase</fullName>
        <ecNumber evidence="1">2.7.11.1</ecNumber>
    </recommendedName>
</protein>
<dbReference type="InterPro" id="IPR008271">
    <property type="entry name" value="Ser/Thr_kinase_AS"/>
</dbReference>
<evidence type="ECO:0000256" key="9">
    <source>
        <dbReference type="ARBA" id="ARBA00048679"/>
    </source>
</evidence>
<keyword evidence="15" id="KW-1185">Reference proteome</keyword>
<dbReference type="eggNOG" id="KOG0605">
    <property type="taxonomic scope" value="Eukaryota"/>
</dbReference>
<dbReference type="PROSITE" id="PS51285">
    <property type="entry name" value="AGC_KINASE_CTER"/>
    <property type="match status" value="1"/>
</dbReference>
<name>S9PS57_SCHOY</name>
<dbReference type="GO" id="GO:0032120">
    <property type="term" value="P:ascospore-type prospore membrane formation"/>
    <property type="evidence" value="ECO:0007669"/>
    <property type="project" value="EnsemblFungi"/>
</dbReference>
<dbReference type="SMART" id="SM00133">
    <property type="entry name" value="S_TK_X"/>
    <property type="match status" value="1"/>
</dbReference>
<dbReference type="PANTHER" id="PTHR24356">
    <property type="entry name" value="SERINE/THREONINE-PROTEIN KINASE"/>
    <property type="match status" value="1"/>
</dbReference>
<evidence type="ECO:0000256" key="8">
    <source>
        <dbReference type="ARBA" id="ARBA00047899"/>
    </source>
</evidence>
<sequence>MKKGKEENRIYGVDDYKSENRKDPMLNSYDKELRNPSSNQLREVGRNKLVRKKKREYQNEIQENPFSISSSRNNNQENVLPSVSSLSHDKSNAPDEKRKAYSKRTVRLGTIRYQLLRPSQVEVLSRPEVARKRVACQLFFLNHYISLIDYYKLRKERFNQFVHFSEELKASKQKKLWKEHCGRERAFLRKRRTKVQSNHFDLLVKLGQGGYGSVWLAKKKDTHEFVALKMMKKAVLQQMGEVRHILTERDVLTNTNSEWLIKLFYAFQDQSFVYLAMEYVPGGDFRTYLAMHGLLRERQTRFYLAEMFMAVNEVHKLGYTHRDLKPENFLIDRNGHLKLGDFGLSTGIVNSAQIRKLRKNLASAEAPQSGYLTQKQRRNIYRAFLERNGYRANSIVGSPEYMAPEVIYGDGYDKTVDYWSLGCILYECAVGYPPFSGTTTQETWTNLYFWKDVLQRPEKNKNDEYEQSAVCISDDAWSFILRCLGEPEMRFQSMGEIQKHPYFSKIHWNHLRSHGRPPFIPHLSDPLDTSHFDDFSNEAVMEAYRDVYDKKRIMEEKMYKRHEVVNQRPFQGFTYKHRTSHLKPAKQQEEGEEEPEWKKKKKKKKEESSRKKKMAKNRVDRNELAALSNSTDTTPLYHELKAEKKRHGGKKKLHPNDYLRRKEKDYYEVLF</sequence>
<dbReference type="Gene3D" id="1.10.510.10">
    <property type="entry name" value="Transferase(Phosphotransferase) domain 1"/>
    <property type="match status" value="1"/>
</dbReference>
<evidence type="ECO:0000256" key="10">
    <source>
        <dbReference type="PROSITE-ProRule" id="PRU10141"/>
    </source>
</evidence>
<dbReference type="InterPro" id="IPR050236">
    <property type="entry name" value="Ser_Thr_kinase_AGC"/>
</dbReference>
<evidence type="ECO:0000256" key="6">
    <source>
        <dbReference type="ARBA" id="ARBA00022777"/>
    </source>
</evidence>
<dbReference type="OrthoDB" id="18472at2759"/>
<feature type="region of interest" description="Disordered" evidence="11">
    <location>
        <begin position="60"/>
        <end position="100"/>
    </location>
</feature>
<dbReference type="GO" id="GO:0035556">
    <property type="term" value="P:intracellular signal transduction"/>
    <property type="evidence" value="ECO:0007669"/>
    <property type="project" value="TreeGrafter"/>
</dbReference>
<keyword evidence="6 14" id="KW-0418">Kinase</keyword>
<dbReference type="RefSeq" id="XP_013020426.1">
    <property type="nucleotide sequence ID" value="XM_013164972.1"/>
</dbReference>
<keyword evidence="7 10" id="KW-0067">ATP-binding</keyword>
<dbReference type="PROSITE" id="PS50011">
    <property type="entry name" value="PROTEIN_KINASE_DOM"/>
    <property type="match status" value="1"/>
</dbReference>
<dbReference type="PANTHER" id="PTHR24356:SF420">
    <property type="entry name" value="SERINE_THREONINE-PROTEIN KINASE PPK35"/>
    <property type="match status" value="1"/>
</dbReference>
<dbReference type="InterPro" id="IPR000719">
    <property type="entry name" value="Prot_kinase_dom"/>
</dbReference>
<feature type="compositionally biased region" description="Basic residues" evidence="11">
    <location>
        <begin position="598"/>
        <end position="616"/>
    </location>
</feature>
<evidence type="ECO:0000313" key="14">
    <source>
        <dbReference type="EMBL" id="EPX70827.1"/>
    </source>
</evidence>
<dbReference type="InterPro" id="IPR017892">
    <property type="entry name" value="Pkinase_C"/>
</dbReference>
<dbReference type="VEuPathDB" id="FungiDB:SOCG_04130"/>
<evidence type="ECO:0000256" key="3">
    <source>
        <dbReference type="ARBA" id="ARBA00022553"/>
    </source>
</evidence>
<dbReference type="PROSITE" id="PS00107">
    <property type="entry name" value="PROTEIN_KINASE_ATP"/>
    <property type="match status" value="1"/>
</dbReference>
<dbReference type="GO" id="GO:0004674">
    <property type="term" value="F:protein serine/threonine kinase activity"/>
    <property type="evidence" value="ECO:0007669"/>
    <property type="project" value="UniProtKB-KW"/>
</dbReference>
<dbReference type="FunFam" id="1.10.510.10:FF:000319">
    <property type="entry name" value="Non-specific serine/threonine protein kinase"/>
    <property type="match status" value="1"/>
</dbReference>
<feature type="compositionally biased region" description="Basic residues" evidence="11">
    <location>
        <begin position="643"/>
        <end position="653"/>
    </location>
</feature>
<dbReference type="InterPro" id="IPR000961">
    <property type="entry name" value="AGC-kinase_C"/>
</dbReference>
<dbReference type="InterPro" id="IPR017441">
    <property type="entry name" value="Protein_kinase_ATP_BS"/>
</dbReference>
<evidence type="ECO:0000256" key="5">
    <source>
        <dbReference type="ARBA" id="ARBA00022741"/>
    </source>
</evidence>
<dbReference type="InterPro" id="IPR011009">
    <property type="entry name" value="Kinase-like_dom_sf"/>
</dbReference>
<keyword evidence="2" id="KW-0723">Serine/threonine-protein kinase</keyword>
<accession>S9PS57</accession>
<organism evidence="14 15">
    <name type="scientific">Schizosaccharomyces octosporus (strain yFS286)</name>
    <name type="common">Fission yeast</name>
    <name type="synonym">Octosporomyces octosporus</name>
    <dbReference type="NCBI Taxonomy" id="483514"/>
    <lineage>
        <taxon>Eukaryota</taxon>
        <taxon>Fungi</taxon>
        <taxon>Dikarya</taxon>
        <taxon>Ascomycota</taxon>
        <taxon>Taphrinomycotina</taxon>
        <taxon>Schizosaccharomycetes</taxon>
        <taxon>Schizosaccharomycetales</taxon>
        <taxon>Schizosaccharomycetaceae</taxon>
        <taxon>Schizosaccharomyces</taxon>
    </lineage>
</organism>
<dbReference type="GO" id="GO:0106310">
    <property type="term" value="F:protein serine kinase activity"/>
    <property type="evidence" value="ECO:0007669"/>
    <property type="project" value="RHEA"/>
</dbReference>
<dbReference type="Pfam" id="PF00069">
    <property type="entry name" value="Pkinase"/>
    <property type="match status" value="1"/>
</dbReference>
<feature type="compositionally biased region" description="Basic residues" evidence="11">
    <location>
        <begin position="575"/>
        <end position="584"/>
    </location>
</feature>
<dbReference type="GO" id="GO:0005524">
    <property type="term" value="F:ATP binding"/>
    <property type="evidence" value="ECO:0007669"/>
    <property type="project" value="UniProtKB-UniRule"/>
</dbReference>
<reference evidence="14 15" key="1">
    <citation type="journal article" date="2011" name="Science">
        <title>Comparative functional genomics of the fission yeasts.</title>
        <authorList>
            <person name="Rhind N."/>
            <person name="Chen Z."/>
            <person name="Yassour M."/>
            <person name="Thompson D.A."/>
            <person name="Haas B.J."/>
            <person name="Habib N."/>
            <person name="Wapinski I."/>
            <person name="Roy S."/>
            <person name="Lin M.F."/>
            <person name="Heiman D.I."/>
            <person name="Young S.K."/>
            <person name="Furuya K."/>
            <person name="Guo Y."/>
            <person name="Pidoux A."/>
            <person name="Chen H.M."/>
            <person name="Robbertse B."/>
            <person name="Goldberg J.M."/>
            <person name="Aoki K."/>
            <person name="Bayne E.H."/>
            <person name="Berlin A.M."/>
            <person name="Desjardins C.A."/>
            <person name="Dobbs E."/>
            <person name="Dukaj L."/>
            <person name="Fan L."/>
            <person name="FitzGerald M.G."/>
            <person name="French C."/>
            <person name="Gujja S."/>
            <person name="Hansen K."/>
            <person name="Keifenheim D."/>
            <person name="Levin J.Z."/>
            <person name="Mosher R.A."/>
            <person name="Mueller C.A."/>
            <person name="Pfiffner J."/>
            <person name="Priest M."/>
            <person name="Russ C."/>
            <person name="Smialowska A."/>
            <person name="Swoboda P."/>
            <person name="Sykes S.M."/>
            <person name="Vaughn M."/>
            <person name="Vengrova S."/>
            <person name="Yoder R."/>
            <person name="Zeng Q."/>
            <person name="Allshire R."/>
            <person name="Baulcombe D."/>
            <person name="Birren B.W."/>
            <person name="Brown W."/>
            <person name="Ekwall K."/>
            <person name="Kellis M."/>
            <person name="Leatherwood J."/>
            <person name="Levin H."/>
            <person name="Margalit H."/>
            <person name="Martienssen R."/>
            <person name="Nieduszynski C.A."/>
            <person name="Spatafora J.W."/>
            <person name="Friedman N."/>
            <person name="Dalgaard J.Z."/>
            <person name="Baumann P."/>
            <person name="Niki H."/>
            <person name="Regev A."/>
            <person name="Nusbaum C."/>
        </authorList>
    </citation>
    <scope>NUCLEOTIDE SEQUENCE [LARGE SCALE GENOMIC DNA]</scope>
    <source>
        <strain evidence="15">yFS286</strain>
    </source>
</reference>
<feature type="compositionally biased region" description="Polar residues" evidence="11">
    <location>
        <begin position="60"/>
        <end position="86"/>
    </location>
</feature>
<dbReference type="AlphaFoldDB" id="S9PS57"/>
<dbReference type="GeneID" id="25033094"/>
<comment type="catalytic activity">
    <reaction evidence="9">
        <text>L-seryl-[protein] + ATP = O-phospho-L-seryl-[protein] + ADP + H(+)</text>
        <dbReference type="Rhea" id="RHEA:17989"/>
        <dbReference type="Rhea" id="RHEA-COMP:9863"/>
        <dbReference type="Rhea" id="RHEA-COMP:11604"/>
        <dbReference type="ChEBI" id="CHEBI:15378"/>
        <dbReference type="ChEBI" id="CHEBI:29999"/>
        <dbReference type="ChEBI" id="CHEBI:30616"/>
        <dbReference type="ChEBI" id="CHEBI:83421"/>
        <dbReference type="ChEBI" id="CHEBI:456216"/>
        <dbReference type="EC" id="2.7.11.1"/>
    </reaction>
</comment>
<dbReference type="CDD" id="cd05600">
    <property type="entry name" value="STKc_Sid2p_like"/>
    <property type="match status" value="1"/>
</dbReference>
<dbReference type="EMBL" id="KE503208">
    <property type="protein sequence ID" value="EPX70827.1"/>
    <property type="molecule type" value="Genomic_DNA"/>
</dbReference>
<feature type="domain" description="Protein kinase" evidence="12">
    <location>
        <begin position="200"/>
        <end position="503"/>
    </location>
</feature>
<comment type="catalytic activity">
    <reaction evidence="8">
        <text>L-threonyl-[protein] + ATP = O-phospho-L-threonyl-[protein] + ADP + H(+)</text>
        <dbReference type="Rhea" id="RHEA:46608"/>
        <dbReference type="Rhea" id="RHEA-COMP:11060"/>
        <dbReference type="Rhea" id="RHEA-COMP:11605"/>
        <dbReference type="ChEBI" id="CHEBI:15378"/>
        <dbReference type="ChEBI" id="CHEBI:30013"/>
        <dbReference type="ChEBI" id="CHEBI:30616"/>
        <dbReference type="ChEBI" id="CHEBI:61977"/>
        <dbReference type="ChEBI" id="CHEBI:456216"/>
        <dbReference type="EC" id="2.7.11.1"/>
    </reaction>
</comment>
<dbReference type="HOGENOM" id="CLU_000288_67_4_1"/>
<keyword evidence="5 10" id="KW-0547">Nucleotide-binding</keyword>
<evidence type="ECO:0000256" key="7">
    <source>
        <dbReference type="ARBA" id="ARBA00022840"/>
    </source>
</evidence>
<dbReference type="GO" id="GO:1903023">
    <property type="term" value="P:regulation of ascospore-type prospore membrane formation"/>
    <property type="evidence" value="ECO:0007669"/>
    <property type="project" value="EnsemblFungi"/>
</dbReference>
<evidence type="ECO:0000256" key="11">
    <source>
        <dbReference type="SAM" id="MobiDB-lite"/>
    </source>
</evidence>
<keyword evidence="3" id="KW-0597">Phosphoprotein</keyword>
<feature type="region of interest" description="Disordered" evidence="11">
    <location>
        <begin position="1"/>
        <end position="44"/>
    </location>
</feature>
<dbReference type="SMART" id="SM00220">
    <property type="entry name" value="S_TKc"/>
    <property type="match status" value="1"/>
</dbReference>